<evidence type="ECO:0000256" key="5">
    <source>
        <dbReference type="ARBA" id="ARBA00023242"/>
    </source>
</evidence>
<dbReference type="OrthoDB" id="5778525at2759"/>
<evidence type="ECO:0000256" key="4">
    <source>
        <dbReference type="ARBA" id="ARBA00023163"/>
    </source>
</evidence>
<proteinExistence type="predicted"/>
<dbReference type="GO" id="GO:0046983">
    <property type="term" value="F:protein dimerization activity"/>
    <property type="evidence" value="ECO:0007669"/>
    <property type="project" value="InterPro"/>
</dbReference>
<protein>
    <submittedName>
        <fullName evidence="8">BHLH domain-containing protein</fullName>
    </submittedName>
</protein>
<evidence type="ECO:0000313" key="9">
    <source>
        <dbReference type="Proteomes" id="UP000620124"/>
    </source>
</evidence>
<dbReference type="PANTHER" id="PTHR15741">
    <property type="entry name" value="BASIC HELIX-LOOP-HELIX ZIP TRANSCRIPTION FACTOR"/>
    <property type="match status" value="1"/>
</dbReference>
<evidence type="ECO:0000256" key="6">
    <source>
        <dbReference type="SAM" id="MobiDB-lite"/>
    </source>
</evidence>
<accession>A0A8H6X9Y8</accession>
<evidence type="ECO:0000256" key="3">
    <source>
        <dbReference type="ARBA" id="ARBA00023125"/>
    </source>
</evidence>
<dbReference type="InterPro" id="IPR052207">
    <property type="entry name" value="Max-like/E-box_TFs"/>
</dbReference>
<dbReference type="PROSITE" id="PS50888">
    <property type="entry name" value="BHLH"/>
    <property type="match status" value="1"/>
</dbReference>
<evidence type="ECO:0000259" key="7">
    <source>
        <dbReference type="PROSITE" id="PS50888"/>
    </source>
</evidence>
<feature type="region of interest" description="Disordered" evidence="6">
    <location>
        <begin position="224"/>
        <end position="269"/>
    </location>
</feature>
<comment type="caution">
    <text evidence="8">The sequence shown here is derived from an EMBL/GenBank/DDBJ whole genome shotgun (WGS) entry which is preliminary data.</text>
</comment>
<feature type="compositionally biased region" description="Basic and acidic residues" evidence="6">
    <location>
        <begin position="180"/>
        <end position="195"/>
    </location>
</feature>
<dbReference type="GO" id="GO:0000981">
    <property type="term" value="F:DNA-binding transcription factor activity, RNA polymerase II-specific"/>
    <property type="evidence" value="ECO:0007669"/>
    <property type="project" value="TreeGrafter"/>
</dbReference>
<keyword evidence="3" id="KW-0238">DNA-binding</keyword>
<feature type="region of interest" description="Disordered" evidence="6">
    <location>
        <begin position="80"/>
        <end position="133"/>
    </location>
</feature>
<dbReference type="Gene3D" id="4.10.280.10">
    <property type="entry name" value="Helix-loop-helix DNA-binding domain"/>
    <property type="match status" value="1"/>
</dbReference>
<sequence>MSLLTKTEANSFNSFLDHALDTMDYENGMVGREWAISVPPSAATSPKHKLSTTLSAVYGYPFNRIYFFVLVHVPPRIFPPSPVVRRPSPKHTQSAPAAPPTKRPRTVPPPAKPALLSPSQKKANHIQSEQKRRANIRRGYEALCEVVPSLRDAIREEEALTAAQHPPPASAKGKRGRGRGRQDDNGEKVDGRAGPRSENVVLSKTIDYMNELLADRDALQTRLDRARSVLPPGHPARTPLQSEPLWEREWKGGVGHADEEGEDDDDDSS</sequence>
<keyword evidence="4" id="KW-0804">Transcription</keyword>
<evidence type="ECO:0000313" key="8">
    <source>
        <dbReference type="EMBL" id="KAF7336772.1"/>
    </source>
</evidence>
<keyword evidence="2" id="KW-0805">Transcription regulation</keyword>
<gene>
    <name evidence="8" type="ORF">MVEN_02112400</name>
</gene>
<feature type="compositionally biased region" description="Acidic residues" evidence="6">
    <location>
        <begin position="259"/>
        <end position="269"/>
    </location>
</feature>
<dbReference type="SUPFAM" id="SSF47459">
    <property type="entry name" value="HLH, helix-loop-helix DNA-binding domain"/>
    <property type="match status" value="1"/>
</dbReference>
<dbReference type="Pfam" id="PF00010">
    <property type="entry name" value="HLH"/>
    <property type="match status" value="1"/>
</dbReference>
<dbReference type="EMBL" id="JACAZI010000022">
    <property type="protein sequence ID" value="KAF7336772.1"/>
    <property type="molecule type" value="Genomic_DNA"/>
</dbReference>
<dbReference type="PANTHER" id="PTHR15741:SF27">
    <property type="entry name" value="TRANSCRIPTION FACTOR AP-4"/>
    <property type="match status" value="1"/>
</dbReference>
<dbReference type="InterPro" id="IPR036638">
    <property type="entry name" value="HLH_DNA-bd_sf"/>
</dbReference>
<keyword evidence="9" id="KW-1185">Reference proteome</keyword>
<name>A0A8H6X9Y8_9AGAR</name>
<evidence type="ECO:0000256" key="2">
    <source>
        <dbReference type="ARBA" id="ARBA00023015"/>
    </source>
</evidence>
<dbReference type="GO" id="GO:0000978">
    <property type="term" value="F:RNA polymerase II cis-regulatory region sequence-specific DNA binding"/>
    <property type="evidence" value="ECO:0007669"/>
    <property type="project" value="TreeGrafter"/>
</dbReference>
<dbReference type="GO" id="GO:0005634">
    <property type="term" value="C:nucleus"/>
    <property type="evidence" value="ECO:0007669"/>
    <property type="project" value="UniProtKB-SubCell"/>
</dbReference>
<keyword evidence="5" id="KW-0539">Nucleus</keyword>
<reference evidence="8" key="1">
    <citation type="submission" date="2020-05" db="EMBL/GenBank/DDBJ databases">
        <title>Mycena genomes resolve the evolution of fungal bioluminescence.</title>
        <authorList>
            <person name="Tsai I.J."/>
        </authorList>
    </citation>
    <scope>NUCLEOTIDE SEQUENCE</scope>
    <source>
        <strain evidence="8">CCC161011</strain>
    </source>
</reference>
<feature type="domain" description="BHLH" evidence="7">
    <location>
        <begin position="120"/>
        <end position="212"/>
    </location>
</feature>
<comment type="subcellular location">
    <subcellularLocation>
        <location evidence="1">Nucleus</location>
    </subcellularLocation>
</comment>
<dbReference type="AlphaFoldDB" id="A0A8H6X9Y8"/>
<organism evidence="8 9">
    <name type="scientific">Mycena venus</name>
    <dbReference type="NCBI Taxonomy" id="2733690"/>
    <lineage>
        <taxon>Eukaryota</taxon>
        <taxon>Fungi</taxon>
        <taxon>Dikarya</taxon>
        <taxon>Basidiomycota</taxon>
        <taxon>Agaricomycotina</taxon>
        <taxon>Agaricomycetes</taxon>
        <taxon>Agaricomycetidae</taxon>
        <taxon>Agaricales</taxon>
        <taxon>Marasmiineae</taxon>
        <taxon>Mycenaceae</taxon>
        <taxon>Mycena</taxon>
    </lineage>
</organism>
<feature type="region of interest" description="Disordered" evidence="6">
    <location>
        <begin position="159"/>
        <end position="198"/>
    </location>
</feature>
<dbReference type="Proteomes" id="UP000620124">
    <property type="component" value="Unassembled WGS sequence"/>
</dbReference>
<feature type="compositionally biased region" description="Pro residues" evidence="6">
    <location>
        <begin position="97"/>
        <end position="112"/>
    </location>
</feature>
<dbReference type="InterPro" id="IPR011598">
    <property type="entry name" value="bHLH_dom"/>
</dbReference>
<evidence type="ECO:0000256" key="1">
    <source>
        <dbReference type="ARBA" id="ARBA00004123"/>
    </source>
</evidence>